<dbReference type="InterPro" id="IPR036188">
    <property type="entry name" value="FAD/NAD-bd_sf"/>
</dbReference>
<dbReference type="Gene3D" id="3.30.9.10">
    <property type="entry name" value="D-Amino Acid Oxidase, subunit A, domain 2"/>
    <property type="match status" value="1"/>
</dbReference>
<dbReference type="PANTHER" id="PTHR10961:SF46">
    <property type="entry name" value="PEROXISOMAL SARCOSINE OXIDASE"/>
    <property type="match status" value="1"/>
</dbReference>
<reference evidence="8" key="1">
    <citation type="submission" date="2024-02" db="UniProtKB">
        <authorList>
            <consortium name="WormBaseParasite"/>
        </authorList>
    </citation>
    <scope>IDENTIFICATION</scope>
</reference>
<dbReference type="Proteomes" id="UP000887575">
    <property type="component" value="Unassembled WGS sequence"/>
</dbReference>
<protein>
    <submittedName>
        <fullName evidence="8">Sarcosine oxidasee (formaldehyde-forming)</fullName>
    </submittedName>
</protein>
<evidence type="ECO:0000259" key="6">
    <source>
        <dbReference type="Pfam" id="PF01266"/>
    </source>
</evidence>
<dbReference type="GO" id="GO:0050031">
    <property type="term" value="F:L-pipecolate oxidase activity"/>
    <property type="evidence" value="ECO:0007669"/>
    <property type="project" value="TreeGrafter"/>
</dbReference>
<dbReference type="PANTHER" id="PTHR10961">
    <property type="entry name" value="PEROXISOMAL SARCOSINE OXIDASE"/>
    <property type="match status" value="1"/>
</dbReference>
<evidence type="ECO:0000256" key="4">
    <source>
        <dbReference type="ARBA" id="ARBA00022827"/>
    </source>
</evidence>
<evidence type="ECO:0000256" key="3">
    <source>
        <dbReference type="ARBA" id="ARBA00022630"/>
    </source>
</evidence>
<dbReference type="GO" id="GO:0005777">
    <property type="term" value="C:peroxisome"/>
    <property type="evidence" value="ECO:0007669"/>
    <property type="project" value="TreeGrafter"/>
</dbReference>
<dbReference type="WBParaSite" id="MBELARI_LOCUS12277">
    <property type="protein sequence ID" value="MBELARI_LOCUS12277"/>
    <property type="gene ID" value="MBELARI_LOCUS12277"/>
</dbReference>
<dbReference type="InterPro" id="IPR045170">
    <property type="entry name" value="MTOX"/>
</dbReference>
<dbReference type="SUPFAM" id="SSF51905">
    <property type="entry name" value="FAD/NAD(P)-binding domain"/>
    <property type="match status" value="1"/>
</dbReference>
<dbReference type="InterPro" id="IPR006076">
    <property type="entry name" value="FAD-dep_OxRdtase"/>
</dbReference>
<evidence type="ECO:0000256" key="1">
    <source>
        <dbReference type="ARBA" id="ARBA00001974"/>
    </source>
</evidence>
<dbReference type="Pfam" id="PF01266">
    <property type="entry name" value="DAO"/>
    <property type="match status" value="1"/>
</dbReference>
<keyword evidence="5" id="KW-0560">Oxidoreductase</keyword>
<comment type="similarity">
    <text evidence="2">Belongs to the MSOX/MTOX family.</text>
</comment>
<feature type="domain" description="FAD dependent oxidoreductase" evidence="6">
    <location>
        <begin position="7"/>
        <end position="361"/>
    </location>
</feature>
<dbReference type="Gene3D" id="3.50.50.60">
    <property type="entry name" value="FAD/NAD(P)-binding domain"/>
    <property type="match status" value="1"/>
</dbReference>
<organism evidence="7 8">
    <name type="scientific">Mesorhabditis belari</name>
    <dbReference type="NCBI Taxonomy" id="2138241"/>
    <lineage>
        <taxon>Eukaryota</taxon>
        <taxon>Metazoa</taxon>
        <taxon>Ecdysozoa</taxon>
        <taxon>Nematoda</taxon>
        <taxon>Chromadorea</taxon>
        <taxon>Rhabditida</taxon>
        <taxon>Rhabditina</taxon>
        <taxon>Rhabditomorpha</taxon>
        <taxon>Rhabditoidea</taxon>
        <taxon>Rhabditidae</taxon>
        <taxon>Mesorhabditinae</taxon>
        <taxon>Mesorhabditis</taxon>
    </lineage>
</organism>
<dbReference type="GO" id="GO:0008115">
    <property type="term" value="F:sarcosine oxidase activity"/>
    <property type="evidence" value="ECO:0007669"/>
    <property type="project" value="TreeGrafter"/>
</dbReference>
<keyword evidence="4" id="KW-0274">FAD</keyword>
<accession>A0AAF3EE81</accession>
<name>A0AAF3EE81_9BILA</name>
<dbReference type="GO" id="GO:0050660">
    <property type="term" value="F:flavin adenine dinucleotide binding"/>
    <property type="evidence" value="ECO:0007669"/>
    <property type="project" value="InterPro"/>
</dbReference>
<dbReference type="AlphaFoldDB" id="A0AAF3EE81"/>
<evidence type="ECO:0000313" key="8">
    <source>
        <dbReference type="WBParaSite" id="MBELARI_LOCUS12277"/>
    </source>
</evidence>
<keyword evidence="3" id="KW-0285">Flavoprotein</keyword>
<evidence type="ECO:0000256" key="2">
    <source>
        <dbReference type="ARBA" id="ARBA00010989"/>
    </source>
</evidence>
<comment type="cofactor">
    <cofactor evidence="1">
        <name>FAD</name>
        <dbReference type="ChEBI" id="CHEBI:57692"/>
    </cofactor>
</comment>
<keyword evidence="7" id="KW-1185">Reference proteome</keyword>
<evidence type="ECO:0000313" key="7">
    <source>
        <dbReference type="Proteomes" id="UP000887575"/>
    </source>
</evidence>
<dbReference type="GO" id="GO:0033514">
    <property type="term" value="P:L-lysine catabolic process to acetyl-CoA via L-pipecolate"/>
    <property type="evidence" value="ECO:0007669"/>
    <property type="project" value="TreeGrafter"/>
</dbReference>
<sequence length="383" mass="42696">MSNSVYDVIVIGAGIVGSCTAYHCCKLGLKTLQIEQFNLGHWHGSSHGMSRITRFVHSHPSYVPIVKDTFEQITEFEAKLGEKLWEKTGMLWTASDEMVDILAKASIQTGLEHEVLSSEQINARFPQMSFGSEWRGIYDPNGGMIYADKWLKIYQGEYRALGGLVHENEAFLGVSESNGVTQVTTDKKTYTTLKLVIGAGTWLQTVLPEIAAVTRLQLERIAVGYWKCKDPQNISLFTTKMPVVIIRDKKTKRNDNLLPIRDYSDGIKYFACQGPILDANDEDVEGKSLSLDIPRANLSVHFPMIDSSTPLRVDACKFTMSPDKHYVFDWHPKYKNVLIGGCMSGSGFKVAPGLGRALANLAAGNKSPFDLSIFSLKRFDELK</sequence>
<evidence type="ECO:0000256" key="5">
    <source>
        <dbReference type="ARBA" id="ARBA00023002"/>
    </source>
</evidence>
<proteinExistence type="inferred from homology"/>